<proteinExistence type="predicted"/>
<keyword evidence="2" id="KW-1185">Reference proteome</keyword>
<evidence type="ECO:0008006" key="3">
    <source>
        <dbReference type="Google" id="ProtNLM"/>
    </source>
</evidence>
<dbReference type="Proteomes" id="UP001178888">
    <property type="component" value="Unassembled WGS sequence"/>
</dbReference>
<accession>A0AA90QY49</accession>
<name>A0AA90QY49_9BACI</name>
<reference evidence="1" key="1">
    <citation type="submission" date="2023-08" db="EMBL/GenBank/DDBJ databases">
        <title>Nitrogen cycling bacteria in agricultural field soils.</title>
        <authorList>
            <person name="Jang J."/>
        </authorList>
    </citation>
    <scope>NUCLEOTIDE SEQUENCE</scope>
    <source>
        <strain evidence="1">PS3-36</strain>
    </source>
</reference>
<gene>
    <name evidence="1" type="ORF">RCG21_31265</name>
</gene>
<evidence type="ECO:0000313" key="2">
    <source>
        <dbReference type="Proteomes" id="UP001178888"/>
    </source>
</evidence>
<evidence type="ECO:0000313" key="1">
    <source>
        <dbReference type="EMBL" id="MDQ6600707.1"/>
    </source>
</evidence>
<organism evidence="1 2">
    <name type="scientific">Bacillus salipaludis</name>
    <dbReference type="NCBI Taxonomy" id="2547811"/>
    <lineage>
        <taxon>Bacteria</taxon>
        <taxon>Bacillati</taxon>
        <taxon>Bacillota</taxon>
        <taxon>Bacilli</taxon>
        <taxon>Bacillales</taxon>
        <taxon>Bacillaceae</taxon>
        <taxon>Bacillus</taxon>
    </lineage>
</organism>
<sequence>MGTWGTSIGSNDTFCEVYEGFFSFYNRGFEVADITNLLLDNFEDLLVMEPNEFWFALAKAQWECKSLETAVYNKVKEIINNGQDLELWKEREATDEHLMKRKKALEQFLKKISIEKETPKNRKQNKSAEPPLFNKGDCFIFKMNNGRYGGAVVLDEVYKGTMNYNYIARTKINKEDKPNIDDFINAEIIVIPFQNGEEVEDIRTYYPSELKGGLSLIEVIGNLPIKFRRQVGGTWGRCNYKEFVSFTESCLSYFQMGNETKTKAFVSHYIRNR</sequence>
<comment type="caution">
    <text evidence="1">The sequence shown here is derived from an EMBL/GenBank/DDBJ whole genome shotgun (WGS) entry which is preliminary data.</text>
</comment>
<dbReference type="AlphaFoldDB" id="A0AA90QY49"/>
<protein>
    <recommendedName>
        <fullName evidence="3">DUF4259 domain-containing protein</fullName>
    </recommendedName>
</protein>
<dbReference type="EMBL" id="JAVGVR010000002">
    <property type="protein sequence ID" value="MDQ6600707.1"/>
    <property type="molecule type" value="Genomic_DNA"/>
</dbReference>
<dbReference type="RefSeq" id="WP_308914357.1">
    <property type="nucleotide sequence ID" value="NZ_JAVGVR010000002.1"/>
</dbReference>